<reference evidence="1 2" key="1">
    <citation type="journal article" date="2019" name="G3 (Bethesda)">
        <title>Sequencing of a Wild Apple (Malus baccata) Genome Unravels the Differences Between Cultivated and Wild Apple Species Regarding Disease Resistance and Cold Tolerance.</title>
        <authorList>
            <person name="Chen X."/>
        </authorList>
    </citation>
    <scope>NUCLEOTIDE SEQUENCE [LARGE SCALE GENOMIC DNA]</scope>
    <source>
        <strain evidence="2">cv. Shandingzi</strain>
        <tissue evidence="1">Leaves</tissue>
    </source>
</reference>
<protein>
    <submittedName>
        <fullName evidence="1">Uncharacterized protein</fullName>
    </submittedName>
</protein>
<evidence type="ECO:0000313" key="1">
    <source>
        <dbReference type="EMBL" id="TQE13449.1"/>
    </source>
</evidence>
<comment type="caution">
    <text evidence="1">The sequence shown here is derived from an EMBL/GenBank/DDBJ whole genome shotgun (WGS) entry which is preliminary data.</text>
</comment>
<sequence>MHNINTAIGNTRVACNLKTRKHNLQIQSYNQQVKAHTIKSNIHWLDPIPSNFKEKNWVLKHFLINPKPFSQFFNHNKKSKLQI</sequence>
<dbReference type="AlphaFoldDB" id="A0A540NR10"/>
<gene>
    <name evidence="1" type="ORF">C1H46_001016</name>
</gene>
<keyword evidence="2" id="KW-1185">Reference proteome</keyword>
<name>A0A540NR10_MALBA</name>
<accession>A0A540NR10</accession>
<dbReference type="Proteomes" id="UP000315295">
    <property type="component" value="Unassembled WGS sequence"/>
</dbReference>
<proteinExistence type="predicted"/>
<evidence type="ECO:0000313" key="2">
    <source>
        <dbReference type="Proteomes" id="UP000315295"/>
    </source>
</evidence>
<dbReference type="EMBL" id="VIEB01000011">
    <property type="protein sequence ID" value="TQE13449.1"/>
    <property type="molecule type" value="Genomic_DNA"/>
</dbReference>
<organism evidence="1 2">
    <name type="scientific">Malus baccata</name>
    <name type="common">Siberian crab apple</name>
    <name type="synonym">Pyrus baccata</name>
    <dbReference type="NCBI Taxonomy" id="106549"/>
    <lineage>
        <taxon>Eukaryota</taxon>
        <taxon>Viridiplantae</taxon>
        <taxon>Streptophyta</taxon>
        <taxon>Embryophyta</taxon>
        <taxon>Tracheophyta</taxon>
        <taxon>Spermatophyta</taxon>
        <taxon>Magnoliopsida</taxon>
        <taxon>eudicotyledons</taxon>
        <taxon>Gunneridae</taxon>
        <taxon>Pentapetalae</taxon>
        <taxon>rosids</taxon>
        <taxon>fabids</taxon>
        <taxon>Rosales</taxon>
        <taxon>Rosaceae</taxon>
        <taxon>Amygdaloideae</taxon>
        <taxon>Maleae</taxon>
        <taxon>Malus</taxon>
    </lineage>
</organism>